<accession>A0A369JHC3</accession>
<dbReference type="Proteomes" id="UP000076154">
    <property type="component" value="Unassembled WGS sequence"/>
</dbReference>
<evidence type="ECO:0000313" key="1">
    <source>
        <dbReference type="EMBL" id="RDB18804.1"/>
    </source>
</evidence>
<name>A0A369JHC3_HYPMA</name>
<keyword evidence="2" id="KW-1185">Reference proteome</keyword>
<dbReference type="AlphaFoldDB" id="A0A369JHC3"/>
<dbReference type="OrthoDB" id="3267711at2759"/>
<comment type="caution">
    <text evidence="1">The sequence shown here is derived from an EMBL/GenBank/DDBJ whole genome shotgun (WGS) entry which is preliminary data.</text>
</comment>
<reference evidence="1" key="1">
    <citation type="submission" date="2018-04" db="EMBL/GenBank/DDBJ databases">
        <title>Whole genome sequencing of Hypsizygus marmoreus.</title>
        <authorList>
            <person name="Choi I.-G."/>
            <person name="Min B."/>
            <person name="Kim J.-G."/>
            <person name="Kim S."/>
            <person name="Oh Y.-L."/>
            <person name="Kong W.-S."/>
            <person name="Park H."/>
            <person name="Jeong J."/>
            <person name="Song E.-S."/>
        </authorList>
    </citation>
    <scope>NUCLEOTIDE SEQUENCE [LARGE SCALE GENOMIC DNA]</scope>
    <source>
        <strain evidence="1">51987-8</strain>
    </source>
</reference>
<sequence>MDLGVIDRLMAARAKAKHFDKQARAWLQPDPSVSKPTVQEVMRLVNRAEKDFSIPSIDDLKRTAEIALDLEKRCEKVLRNTYEEDQDHTLRAIQQWRTYGLKHLSMFALPSFDKLNTQMKLREQWIKDLPWYCHEHGEPYGQPVYDDVINCTNPENDLPPTDEYFTCICNTPVRPPPGTVSDAVQCDHCYARFMANVPKMAVLALSAIIIIGTEPSTRNAVGTSVSFRNLLHNAPEMTKRTVFERLETIRNNCSPSGQIVRFHCLIPRFHMPANQSRFKTQDIFTK</sequence>
<dbReference type="InParanoid" id="A0A369JHC3"/>
<protein>
    <submittedName>
        <fullName evidence="1">Uncharacterized protein</fullName>
    </submittedName>
</protein>
<dbReference type="STRING" id="39966.A0A369JHC3"/>
<dbReference type="EMBL" id="LUEZ02000087">
    <property type="protein sequence ID" value="RDB18804.1"/>
    <property type="molecule type" value="Genomic_DNA"/>
</dbReference>
<gene>
    <name evidence="1" type="ORF">Hypma_014496</name>
</gene>
<evidence type="ECO:0000313" key="2">
    <source>
        <dbReference type="Proteomes" id="UP000076154"/>
    </source>
</evidence>
<organism evidence="1 2">
    <name type="scientific">Hypsizygus marmoreus</name>
    <name type="common">White beech mushroom</name>
    <name type="synonym">Agaricus marmoreus</name>
    <dbReference type="NCBI Taxonomy" id="39966"/>
    <lineage>
        <taxon>Eukaryota</taxon>
        <taxon>Fungi</taxon>
        <taxon>Dikarya</taxon>
        <taxon>Basidiomycota</taxon>
        <taxon>Agaricomycotina</taxon>
        <taxon>Agaricomycetes</taxon>
        <taxon>Agaricomycetidae</taxon>
        <taxon>Agaricales</taxon>
        <taxon>Tricholomatineae</taxon>
        <taxon>Lyophyllaceae</taxon>
        <taxon>Hypsizygus</taxon>
    </lineage>
</organism>
<proteinExistence type="predicted"/>